<dbReference type="PROSITE" id="PS50879">
    <property type="entry name" value="RNASE_H_1"/>
    <property type="match status" value="1"/>
</dbReference>
<dbReference type="InterPro" id="IPR009027">
    <property type="entry name" value="Ribosomal_bL9/RNase_H1_N"/>
</dbReference>
<dbReference type="FunFam" id="3.30.420.10:FF:000076">
    <property type="entry name" value="RBR-type E3 ubiquitin transferase"/>
    <property type="match status" value="1"/>
</dbReference>
<organism evidence="2 3">
    <name type="scientific">Cuscuta australis</name>
    <dbReference type="NCBI Taxonomy" id="267555"/>
    <lineage>
        <taxon>Eukaryota</taxon>
        <taxon>Viridiplantae</taxon>
        <taxon>Streptophyta</taxon>
        <taxon>Embryophyta</taxon>
        <taxon>Tracheophyta</taxon>
        <taxon>Spermatophyta</taxon>
        <taxon>Magnoliopsida</taxon>
        <taxon>eudicotyledons</taxon>
        <taxon>Gunneridae</taxon>
        <taxon>Pentapetalae</taxon>
        <taxon>asterids</taxon>
        <taxon>lamiids</taxon>
        <taxon>Solanales</taxon>
        <taxon>Convolvulaceae</taxon>
        <taxon>Cuscuteae</taxon>
        <taxon>Cuscuta</taxon>
        <taxon>Cuscuta subgen. Grammica</taxon>
        <taxon>Cuscuta sect. Cleistogrammica</taxon>
    </lineage>
</organism>
<accession>A0A328CWF8</accession>
<keyword evidence="3" id="KW-1185">Reference proteome</keyword>
<dbReference type="CDD" id="cd09279">
    <property type="entry name" value="RNase_HI_like"/>
    <property type="match status" value="1"/>
</dbReference>
<dbReference type="GO" id="GO:0003676">
    <property type="term" value="F:nucleic acid binding"/>
    <property type="evidence" value="ECO:0007669"/>
    <property type="project" value="InterPro"/>
</dbReference>
<dbReference type="EMBL" id="NQVE01000215">
    <property type="protein sequence ID" value="RAL37685.1"/>
    <property type="molecule type" value="Genomic_DNA"/>
</dbReference>
<gene>
    <name evidence="2" type="ORF">DM860_000379</name>
</gene>
<reference evidence="2 3" key="1">
    <citation type="submission" date="2018-06" db="EMBL/GenBank/DDBJ databases">
        <title>The Genome of Cuscuta australis (Dodder) Provides Insight into the Evolution of Plant Parasitism.</title>
        <authorList>
            <person name="Liu H."/>
        </authorList>
    </citation>
    <scope>NUCLEOTIDE SEQUENCE [LARGE SCALE GENOMIC DNA]</scope>
    <source>
        <strain evidence="3">cv. Yunnan</strain>
        <tissue evidence="2">Vines</tissue>
    </source>
</reference>
<dbReference type="Proteomes" id="UP000249390">
    <property type="component" value="Unassembled WGS sequence"/>
</dbReference>
<dbReference type="Pfam" id="PF13456">
    <property type="entry name" value="RVT_3"/>
    <property type="match status" value="1"/>
</dbReference>
<protein>
    <recommendedName>
        <fullName evidence="1">RNase H type-1 domain-containing protein</fullName>
    </recommendedName>
</protein>
<dbReference type="Gene3D" id="3.30.420.10">
    <property type="entry name" value="Ribonuclease H-like superfamily/Ribonuclease H"/>
    <property type="match status" value="1"/>
</dbReference>
<dbReference type="InterPro" id="IPR002156">
    <property type="entry name" value="RNaseH_domain"/>
</dbReference>
<dbReference type="SUPFAM" id="SSF53098">
    <property type="entry name" value="Ribonuclease H-like"/>
    <property type="match status" value="1"/>
</dbReference>
<dbReference type="InterPro" id="IPR012337">
    <property type="entry name" value="RNaseH-like_sf"/>
</dbReference>
<dbReference type="PANTHER" id="PTHR46387">
    <property type="entry name" value="POLYNUCLEOTIDYL TRANSFERASE, RIBONUCLEASE H-LIKE SUPERFAMILY PROTEIN"/>
    <property type="match status" value="1"/>
</dbReference>
<sequence length="375" mass="41004">MNGLFRACSAAISSNTTNVLRTSTFCKFSSNRWNASVNHVGAGSVNFNWFLNSFSIKLYSSKGSRRKNSRSQKSGPSFATTPKMNEDGDKFFVVRKGDLIGVYKNLSDCQTQVGSSICDPPVSVFKGYSMPKDTEEYLLSRGFKNALYTVRAQDVTEDLFDTLEPCHLQHLSSSSGGMPDDHMAKKRSQEAMWLEHTDGAGPAAARPTDSSIRKHAMLEKIDDTALSSGESCSLEFDGASKGNPGQAGAGAVLRADDGSLTIKLREGLGVATNNVAEYRAIILGLRCALSKGFTRIRAQGDSKLVCMQIQGLWKVKNENISTLYEQAKQLKDRFHSFQLVHVLRDSNAEADEQANLAIHLAGMVFLGTRANRSVY</sequence>
<comment type="caution">
    <text evidence="2">The sequence shown here is derived from an EMBL/GenBank/DDBJ whole genome shotgun (WGS) entry which is preliminary data.</text>
</comment>
<evidence type="ECO:0000313" key="2">
    <source>
        <dbReference type="EMBL" id="RAL37685.1"/>
    </source>
</evidence>
<dbReference type="SUPFAM" id="SSF55658">
    <property type="entry name" value="L9 N-domain-like"/>
    <property type="match status" value="1"/>
</dbReference>
<name>A0A328CWF8_9ASTE</name>
<feature type="domain" description="RNase H type-1" evidence="1">
    <location>
        <begin position="228"/>
        <end position="363"/>
    </location>
</feature>
<evidence type="ECO:0000313" key="3">
    <source>
        <dbReference type="Proteomes" id="UP000249390"/>
    </source>
</evidence>
<dbReference type="PANTHER" id="PTHR46387:SF2">
    <property type="entry name" value="RIBONUCLEASE HI"/>
    <property type="match status" value="1"/>
</dbReference>
<evidence type="ECO:0000259" key="1">
    <source>
        <dbReference type="PROSITE" id="PS50879"/>
    </source>
</evidence>
<dbReference type="GO" id="GO:0004523">
    <property type="term" value="F:RNA-DNA hybrid ribonuclease activity"/>
    <property type="evidence" value="ECO:0007669"/>
    <property type="project" value="InterPro"/>
</dbReference>
<dbReference type="InterPro" id="IPR036397">
    <property type="entry name" value="RNaseH_sf"/>
</dbReference>
<proteinExistence type="predicted"/>
<dbReference type="AlphaFoldDB" id="A0A328CWF8"/>